<keyword evidence="6" id="KW-0732">Signal</keyword>
<dbReference type="Pfam" id="PF13953">
    <property type="entry name" value="PapC_C"/>
    <property type="match status" value="1"/>
</dbReference>
<dbReference type="FunFam" id="2.60.40.3110:FF:000001">
    <property type="entry name" value="Putative fimbrial outer membrane usher"/>
    <property type="match status" value="1"/>
</dbReference>
<dbReference type="PANTHER" id="PTHR30451:SF20">
    <property type="entry name" value="FIMBRIAE USHER"/>
    <property type="match status" value="1"/>
</dbReference>
<accession>A0A6B8MQX2</accession>
<evidence type="ECO:0000313" key="13">
    <source>
        <dbReference type="Proteomes" id="UP000427108"/>
    </source>
</evidence>
<dbReference type="GO" id="GO:0015473">
    <property type="term" value="F:fimbrial usher porin activity"/>
    <property type="evidence" value="ECO:0007669"/>
    <property type="project" value="InterPro"/>
</dbReference>
<evidence type="ECO:0000313" key="12">
    <source>
        <dbReference type="EMBL" id="QGN36744.1"/>
    </source>
</evidence>
<dbReference type="InterPro" id="IPR043142">
    <property type="entry name" value="PapC-like_C_sf"/>
</dbReference>
<dbReference type="GO" id="GO:0009279">
    <property type="term" value="C:cell outer membrane"/>
    <property type="evidence" value="ECO:0007669"/>
    <property type="project" value="UniProtKB-SubCell"/>
</dbReference>
<dbReference type="InterPro" id="IPR000015">
    <property type="entry name" value="Fimb_usher"/>
</dbReference>
<reference evidence="12 13" key="1">
    <citation type="submission" date="2019-11" db="EMBL/GenBank/DDBJ databases">
        <title>Isolation and Application of One Kind of P-Hydroxybenzoic Acid Degrading Bacterium in Mitigating Cropping Obstacle of Cucumber.</title>
        <authorList>
            <person name="Wu F."/>
            <person name="An Y."/>
        </authorList>
    </citation>
    <scope>NUCLEOTIDE SEQUENCE [LARGE SCALE GENOMIC DNA]</scope>
    <source>
        <strain evidence="12 13">P620</strain>
    </source>
</reference>
<comment type="subcellular location">
    <subcellularLocation>
        <location evidence="1 9">Cell outer membrane</location>
        <topology evidence="1 9">Multi-pass membrane protein</topology>
    </subcellularLocation>
</comment>
<gene>
    <name evidence="12" type="ORF">GJ746_05310</name>
</gene>
<dbReference type="InterPro" id="IPR037224">
    <property type="entry name" value="PapC_N_sf"/>
</dbReference>
<evidence type="ECO:0000256" key="1">
    <source>
        <dbReference type="ARBA" id="ARBA00004571"/>
    </source>
</evidence>
<dbReference type="GO" id="GO:0009297">
    <property type="term" value="P:pilus assembly"/>
    <property type="evidence" value="ECO:0007669"/>
    <property type="project" value="InterPro"/>
</dbReference>
<dbReference type="OrthoDB" id="6554712at2"/>
<dbReference type="InterPro" id="IPR042186">
    <property type="entry name" value="FimD_plug_dom"/>
</dbReference>
<feature type="domain" description="PapC N-terminal" evidence="11">
    <location>
        <begin position="30"/>
        <end position="177"/>
    </location>
</feature>
<evidence type="ECO:0000256" key="4">
    <source>
        <dbReference type="ARBA" id="ARBA00022452"/>
    </source>
</evidence>
<evidence type="ECO:0000259" key="11">
    <source>
        <dbReference type="Pfam" id="PF13954"/>
    </source>
</evidence>
<sequence>MKITHCNSTITPLALSVSLILSFPVSAGYYFDPALLQGTGYGKMVDLSRFNQAEDMLPAGEYVLDVYLNGQLVRGREKIKFTESPTHPERTEPCLSASLIEASAIRVKQHDEKSVTASECRFIGELSSQITWQVNTAGLRLDMTVPQAGLWHHPRGYIPVTEWDRGTTALFLRHNTNLYHTENTSSDYRYDYLWSNINSGLNLGLWQFRHQGNLRYADNNVNGAHYRYSAVRTWMQRPVPEIESMLYLGDNQTNNTLFGGLSFNGIRLGTDPRMWPQGKRGYAPEVRGVANTTARVTVFQQGRVIYETTVSPGAFVINDLYNTHSQGDLQVSVTEADGQVSTFTVPYSSVPDSVRPGNWSYELALGYVRHYYNQENKFFEGVLQRGVNNSLTTNVGARLADDYQAGLLGGVVSTPVGALGFNAVYSRAEAERGELEQGWRLEASYSKTFTTGTNLMLAAYRYSTKGYRDLQDVLGVRRQEQDNVAYYSDTLHQRNSFSATLSQSLNDWGQLSLNASTADYYGDSSRNTQFQLGYSTRWKFININLNAARQRSVYSPQGYYDALDDNQGSWRRYTENTFSLSFSVPLDFGQNRAQATFDMNKNRNSSGALTGISGTLGEQRRVSYSAYAGMDHLRQEGNQTTVGGSLEQRSSVGTFRASASRGHDYRQFGLGASGTVLLHSGGVTAGPYTSDTFALISAPGAQGATVRNGQGATVDRFGYALLPSMTPYRYNPVSLDIRDMDSSVELQGGSLRVVPYAGAISRVSFATVSGEAALINTLLPDGSTPPMGADVADSEGAQVGMVGQGGQIYARLPAQSGVLYVSWGKSRAQSCRVYYQLPGQSPATGLHQLTLPCRQE</sequence>
<comment type="similarity">
    <text evidence="2 9">Belongs to the fimbrial export usher family.</text>
</comment>
<dbReference type="Gene3D" id="2.60.40.2610">
    <property type="entry name" value="Outer membrane usher protein FimD, plug domain"/>
    <property type="match status" value="1"/>
</dbReference>
<keyword evidence="9" id="KW-1029">Fimbrium biogenesis</keyword>
<dbReference type="AlphaFoldDB" id="A0A6B8MQX2"/>
<dbReference type="Pfam" id="PF13954">
    <property type="entry name" value="PapC_N"/>
    <property type="match status" value="1"/>
</dbReference>
<keyword evidence="8 9" id="KW-0998">Cell outer membrane</keyword>
<keyword evidence="3 9" id="KW-0813">Transport</keyword>
<dbReference type="InterPro" id="IPR025949">
    <property type="entry name" value="PapC-like_C"/>
</dbReference>
<evidence type="ECO:0000256" key="6">
    <source>
        <dbReference type="ARBA" id="ARBA00022729"/>
    </source>
</evidence>
<evidence type="ECO:0000256" key="9">
    <source>
        <dbReference type="RuleBase" id="RU003884"/>
    </source>
</evidence>
<dbReference type="PANTHER" id="PTHR30451">
    <property type="entry name" value="OUTER MEMBRANE USHER PROTEIN"/>
    <property type="match status" value="1"/>
</dbReference>
<dbReference type="Pfam" id="PF00577">
    <property type="entry name" value="Usher"/>
    <property type="match status" value="1"/>
</dbReference>
<evidence type="ECO:0000256" key="7">
    <source>
        <dbReference type="ARBA" id="ARBA00023136"/>
    </source>
</evidence>
<protein>
    <submittedName>
        <fullName evidence="12">Fimbrial outer membrane usher protein</fullName>
    </submittedName>
</protein>
<dbReference type="PROSITE" id="PS01151">
    <property type="entry name" value="FIMBRIAL_USHER"/>
    <property type="match status" value="1"/>
</dbReference>
<feature type="domain" description="PapC-like C-terminal" evidence="10">
    <location>
        <begin position="774"/>
        <end position="838"/>
    </location>
</feature>
<dbReference type="Gene3D" id="2.60.40.2070">
    <property type="match status" value="1"/>
</dbReference>
<evidence type="ECO:0000256" key="5">
    <source>
        <dbReference type="ARBA" id="ARBA00022692"/>
    </source>
</evidence>
<dbReference type="InterPro" id="IPR025885">
    <property type="entry name" value="PapC_N"/>
</dbReference>
<proteinExistence type="inferred from homology"/>
<dbReference type="FunFam" id="2.60.40.2610:FF:000001">
    <property type="entry name" value="Outer membrane fimbrial usher protein"/>
    <property type="match status" value="1"/>
</dbReference>
<dbReference type="NCBIfam" id="NF011784">
    <property type="entry name" value="PRK15248.1"/>
    <property type="match status" value="1"/>
</dbReference>
<keyword evidence="5 9" id="KW-0812">Transmembrane</keyword>
<dbReference type="Gene3D" id="2.60.40.3110">
    <property type="match status" value="1"/>
</dbReference>
<name>A0A6B8MQX2_KLEOX</name>
<keyword evidence="4" id="KW-1134">Transmembrane beta strand</keyword>
<evidence type="ECO:0000256" key="3">
    <source>
        <dbReference type="ARBA" id="ARBA00022448"/>
    </source>
</evidence>
<evidence type="ECO:0000256" key="2">
    <source>
        <dbReference type="ARBA" id="ARBA00008064"/>
    </source>
</evidence>
<dbReference type="Gene3D" id="3.10.20.410">
    <property type="match status" value="1"/>
</dbReference>
<keyword evidence="7 9" id="KW-0472">Membrane</keyword>
<evidence type="ECO:0000259" key="10">
    <source>
        <dbReference type="Pfam" id="PF13953"/>
    </source>
</evidence>
<organism evidence="12 13">
    <name type="scientific">Klebsiella oxytoca</name>
    <dbReference type="NCBI Taxonomy" id="571"/>
    <lineage>
        <taxon>Bacteria</taxon>
        <taxon>Pseudomonadati</taxon>
        <taxon>Pseudomonadota</taxon>
        <taxon>Gammaproteobacteria</taxon>
        <taxon>Enterobacterales</taxon>
        <taxon>Enterobacteriaceae</taxon>
        <taxon>Klebsiella/Raoultella group</taxon>
        <taxon>Klebsiella</taxon>
    </lineage>
</organism>
<dbReference type="InterPro" id="IPR018030">
    <property type="entry name" value="Fimbrial_membr_usher_CS"/>
</dbReference>
<dbReference type="EMBL" id="CP046115">
    <property type="protein sequence ID" value="QGN36744.1"/>
    <property type="molecule type" value="Genomic_DNA"/>
</dbReference>
<dbReference type="SUPFAM" id="SSF141729">
    <property type="entry name" value="FimD N-terminal domain-like"/>
    <property type="match status" value="1"/>
</dbReference>
<dbReference type="Proteomes" id="UP000427108">
    <property type="component" value="Chromosome"/>
</dbReference>
<evidence type="ECO:0000256" key="8">
    <source>
        <dbReference type="ARBA" id="ARBA00023237"/>
    </source>
</evidence>